<proteinExistence type="inferred from homology"/>
<evidence type="ECO:0000313" key="4">
    <source>
        <dbReference type="EMBL" id="CAE7792048.1"/>
    </source>
</evidence>
<dbReference type="EMBL" id="CAJNJA010043252">
    <property type="protein sequence ID" value="CAE7792048.1"/>
    <property type="molecule type" value="Genomic_DNA"/>
</dbReference>
<keyword evidence="5" id="KW-1185">Reference proteome</keyword>
<dbReference type="GO" id="GO:0019903">
    <property type="term" value="F:protein phosphatase binding"/>
    <property type="evidence" value="ECO:0007669"/>
    <property type="project" value="InterPro"/>
</dbReference>
<dbReference type="Proteomes" id="UP000601435">
    <property type="component" value="Unassembled WGS sequence"/>
</dbReference>
<feature type="compositionally biased region" description="Low complexity" evidence="3">
    <location>
        <begin position="769"/>
        <end position="778"/>
    </location>
</feature>
<feature type="compositionally biased region" description="Low complexity" evidence="3">
    <location>
        <begin position="640"/>
        <end position="656"/>
    </location>
</feature>
<feature type="compositionally biased region" description="Low complexity" evidence="3">
    <location>
        <begin position="723"/>
        <end position="737"/>
    </location>
</feature>
<reference evidence="4" key="1">
    <citation type="submission" date="2021-02" db="EMBL/GenBank/DDBJ databases">
        <authorList>
            <person name="Dougan E. K."/>
            <person name="Rhodes N."/>
            <person name="Thang M."/>
            <person name="Chan C."/>
        </authorList>
    </citation>
    <scope>NUCLEOTIDE SEQUENCE</scope>
</reference>
<name>A0A812YRA2_9DINO</name>
<gene>
    <name evidence="4" type="ORF">SNEC2469_LOCUS23276</name>
</gene>
<comment type="caution">
    <text evidence="4">The sequence shown here is derived from an EMBL/GenBank/DDBJ whole genome shotgun (WGS) entry which is preliminary data.</text>
</comment>
<sequence>MTAMSHASAYDIELLGLPELSKDEKYLREFLNAAWWASLGDAGIEQEDVKPEDDPIKECRWDHGQVILRFGTPEAASLALSLNGLRCRGCELRFSRPKGCATHKASKHPHQVQVADLRATLGFQKEAFAMLQGWQETIFKGSSPVQVLDTWSSMLPASHYDILAVDRSASSDEILAAFRHQCSLNCERGELRKACRILTCAETKVQYDHEPEQFVWDALRAAKNDHFQPACFVLRNLDRLRKGLVRRIQVLPRQSSHLRREKKMIVNRSRGADLCIVSSEPQAKYLPSEVWVAGERVQLSDVEAFVHRAGDEADGLRATPDRTILTVPKPLLDKIPHGADRQNLIESVKSTTGLTLTIVEDRMILAAGHERGPQGQHLLAQAIALLQSQVIWRAAVQFNHGTYQAWGYAMWAEKIGIQVVPNREPDRDEAWEVLATTQQELQLPSQDSFPQMVTVILSALQERADVGKTVIKVLTSKVVAFEVKEANFDMRAKAICLMIRLWARKRLAHTLGDFEQDALFKTLWKLPIMLGNPQMQQLLLISGQVLQALHLAWIEFPDKSSWLPWNMLLPAIGDQIGELLKQAAESEHVQMRSNWRRNASIAAFITEYIAFNQFRACETGIQAVSSRAWRSALKQTTPVPAQSAMPSATAQPSAAAPSPPKREREHTDDEKPQSKVPRTLIEEFERNAQAQVPLSQSRQTTKPKQPEQPVKPKQKAMPKVGQKNAANANTNNKPAGKATETIVVNLDMHEDTTPQKSTITSAPADRAKATSTSPSAKPASLLASMRQFEKWLNGFDDGKGKFADLYLQKLQEQFNDMEEFKECAQELCNWQEQKLQLSHVETEFWTALDIKTMGHKVPNKPSSLHFVKAAELLSLCCPSPGAEGAQDEPCKFRLSQAFFVNGTTANPLEVLWSFLLDAQLDPRRSSWTVLAGYFCHTASALYHRCPDQVLEYLRHRGPDQVLECFLRFLGTRCIAELFATLLCAPDPEHGLFEVDGLILRLVEHLSGDAPPSEDPNENVSLVLKTLISQACAKKLYFASAVVDQMSSPIVVERLVSKACAESDELASMAKAAASVLVGAVSQILHVTPNPALASRGPNLLQPFEEEESHGQETEADGDDSRRAAGTALVQHICQHLPALCDSFLGASKEEDEGPPSAQQHLLDGQRLREAIVLLLEAAESDLCNEDLWNQLLQLATGSKLLEDTLSAHLALRDGSSSESAEVLGKSQLIADLRRARAAHEAETSRLCQTTQRSLKVADGPAAVEAMSLLVELARLQDSEVLQAFVEELVLPRSLRRLFDRSWGAVMLNAVTALCVEILRCPEPKGKEAALSLLEEGHLLDRVAGVLRRQSEVREALSHRQDHKGELSMPQLAAPLRKICAELREACSRWPEVHMGLFNLDAWTEVILPDLEEFAQLEEEPLGGFDKLVNVGSVAIPGEVEFTPEDLRDIDEDFDTECLLNLAGEQMLQRQAQVAAQKAGGNEVEGTHETAPVELPNVPDEEPGPVGNLEPGAGDAEWV</sequence>
<comment type="similarity">
    <text evidence="1">Belongs to the SAPS family.</text>
</comment>
<feature type="region of interest" description="Disordered" evidence="3">
    <location>
        <begin position="635"/>
        <end position="737"/>
    </location>
</feature>
<dbReference type="PANTHER" id="PTHR12634">
    <property type="entry name" value="SIT4 YEAST -ASSOCIATING PROTEIN-RELATED"/>
    <property type="match status" value="1"/>
</dbReference>
<evidence type="ECO:0000256" key="3">
    <source>
        <dbReference type="SAM" id="MobiDB-lite"/>
    </source>
</evidence>
<feature type="compositionally biased region" description="Basic and acidic residues" evidence="3">
    <location>
        <begin position="660"/>
        <end position="673"/>
    </location>
</feature>
<feature type="compositionally biased region" description="Polar residues" evidence="3">
    <location>
        <begin position="688"/>
        <end position="698"/>
    </location>
</feature>
<protein>
    <submittedName>
        <fullName evidence="4">Uncharacterized protein</fullName>
    </submittedName>
</protein>
<dbReference type="InterPro" id="IPR007587">
    <property type="entry name" value="SAPS"/>
</dbReference>
<feature type="region of interest" description="Disordered" evidence="3">
    <location>
        <begin position="753"/>
        <end position="778"/>
    </location>
</feature>
<dbReference type="PANTHER" id="PTHR12634:SF8">
    <property type="entry name" value="FIERY MOUNTAIN, ISOFORM D"/>
    <property type="match status" value="1"/>
</dbReference>
<dbReference type="GO" id="GO:0019888">
    <property type="term" value="F:protein phosphatase regulator activity"/>
    <property type="evidence" value="ECO:0007669"/>
    <property type="project" value="TreeGrafter"/>
</dbReference>
<dbReference type="OrthoDB" id="422594at2759"/>
<organism evidence="4 5">
    <name type="scientific">Symbiodinium necroappetens</name>
    <dbReference type="NCBI Taxonomy" id="1628268"/>
    <lineage>
        <taxon>Eukaryota</taxon>
        <taxon>Sar</taxon>
        <taxon>Alveolata</taxon>
        <taxon>Dinophyceae</taxon>
        <taxon>Suessiales</taxon>
        <taxon>Symbiodiniaceae</taxon>
        <taxon>Symbiodinium</taxon>
    </lineage>
</organism>
<feature type="region of interest" description="Disordered" evidence="3">
    <location>
        <begin position="1475"/>
        <end position="1518"/>
    </location>
</feature>
<evidence type="ECO:0000256" key="1">
    <source>
        <dbReference type="ARBA" id="ARBA00006180"/>
    </source>
</evidence>
<evidence type="ECO:0000256" key="2">
    <source>
        <dbReference type="ARBA" id="ARBA00023306"/>
    </source>
</evidence>
<keyword evidence="2" id="KW-0131">Cell cycle</keyword>
<accession>A0A812YRA2</accession>
<evidence type="ECO:0000313" key="5">
    <source>
        <dbReference type="Proteomes" id="UP000601435"/>
    </source>
</evidence>